<comment type="caution">
    <text evidence="1">The sequence shown here is derived from an EMBL/GenBank/DDBJ whole genome shotgun (WGS) entry which is preliminary data.</text>
</comment>
<dbReference type="RefSeq" id="WP_337331681.1">
    <property type="nucleotide sequence ID" value="NZ_JBBDGM010000004.1"/>
</dbReference>
<evidence type="ECO:0000313" key="2">
    <source>
        <dbReference type="Proteomes" id="UP001371224"/>
    </source>
</evidence>
<keyword evidence="1" id="KW-0540">Nuclease</keyword>
<keyword evidence="2" id="KW-1185">Reference proteome</keyword>
<dbReference type="Proteomes" id="UP001371224">
    <property type="component" value="Unassembled WGS sequence"/>
</dbReference>
<reference evidence="1 2" key="1">
    <citation type="submission" date="2024-02" db="EMBL/GenBank/DDBJ databases">
        <authorList>
            <person name="Saticioglu I.B."/>
        </authorList>
    </citation>
    <scope>NUCLEOTIDE SEQUENCE [LARGE SCALE GENOMIC DNA]</scope>
    <source>
        <strain evidence="1 2">Mu-80</strain>
    </source>
</reference>
<keyword evidence="1" id="KW-0378">Hydrolase</keyword>
<accession>A0ABU8L9N5</accession>
<keyword evidence="1" id="KW-0255">Endonuclease</keyword>
<sequence length="194" mass="20881">MSGAGTRPTVVLFEGRSDRLAFEVLARHRGARIEVLDLIVMDGITNLRANLTRLRASGARALGLFDAAEGRYVAGVLHDVGMLDAEVADAGASDLAAIGFYGCERDLEEEVIRAAGAGLVLETLATRGELERFRVFQRQPAQRVRSIAEQLHRFAGTTAGRKARFAADILEVLPLDRMPVPLALLLESANAGDT</sequence>
<organism evidence="1 2">
    <name type="scientific">Microbacterium bandirmense</name>
    <dbReference type="NCBI Taxonomy" id="3122050"/>
    <lineage>
        <taxon>Bacteria</taxon>
        <taxon>Bacillati</taxon>
        <taxon>Actinomycetota</taxon>
        <taxon>Actinomycetes</taxon>
        <taxon>Micrococcales</taxon>
        <taxon>Microbacteriaceae</taxon>
        <taxon>Microbacterium</taxon>
    </lineage>
</organism>
<name>A0ABU8L9N5_9MICO</name>
<protein>
    <submittedName>
        <fullName evidence="1">ATP-dependent endonuclease</fullName>
    </submittedName>
</protein>
<dbReference type="EMBL" id="JBBDGM010000004">
    <property type="protein sequence ID" value="MEJ1088018.1"/>
    <property type="molecule type" value="Genomic_DNA"/>
</dbReference>
<gene>
    <name evidence="1" type="ORF">WDU99_06775</name>
</gene>
<evidence type="ECO:0000313" key="1">
    <source>
        <dbReference type="EMBL" id="MEJ1088018.1"/>
    </source>
</evidence>
<proteinExistence type="predicted"/>
<dbReference type="GO" id="GO:0004519">
    <property type="term" value="F:endonuclease activity"/>
    <property type="evidence" value="ECO:0007669"/>
    <property type="project" value="UniProtKB-KW"/>
</dbReference>